<evidence type="ECO:0000313" key="4">
    <source>
        <dbReference type="Proteomes" id="UP001558652"/>
    </source>
</evidence>
<organism evidence="3 4">
    <name type="scientific">Ranatra chinensis</name>
    <dbReference type="NCBI Taxonomy" id="642074"/>
    <lineage>
        <taxon>Eukaryota</taxon>
        <taxon>Metazoa</taxon>
        <taxon>Ecdysozoa</taxon>
        <taxon>Arthropoda</taxon>
        <taxon>Hexapoda</taxon>
        <taxon>Insecta</taxon>
        <taxon>Pterygota</taxon>
        <taxon>Neoptera</taxon>
        <taxon>Paraneoptera</taxon>
        <taxon>Hemiptera</taxon>
        <taxon>Heteroptera</taxon>
        <taxon>Panheteroptera</taxon>
        <taxon>Nepomorpha</taxon>
        <taxon>Nepidae</taxon>
        <taxon>Ranatrinae</taxon>
        <taxon>Ranatra</taxon>
    </lineage>
</organism>
<dbReference type="Proteomes" id="UP001558652">
    <property type="component" value="Unassembled WGS sequence"/>
</dbReference>
<accession>A0ABD0YMJ6</accession>
<dbReference type="PANTHER" id="PTHR23250">
    <property type="entry name" value="DYSFERLIN-RELATED"/>
    <property type="match status" value="1"/>
</dbReference>
<proteinExistence type="inferred from homology"/>
<dbReference type="InterPro" id="IPR051513">
    <property type="entry name" value="Tectonin_beta-prop"/>
</dbReference>
<keyword evidence="4" id="KW-1185">Reference proteome</keyword>
<feature type="non-terminal residue" evidence="3">
    <location>
        <position position="1"/>
    </location>
</feature>
<dbReference type="Pfam" id="PF06462">
    <property type="entry name" value="Hyd_WA"/>
    <property type="match status" value="1"/>
</dbReference>
<dbReference type="InterPro" id="IPR006624">
    <property type="entry name" value="Beta-propeller_rpt_TECPR"/>
</dbReference>
<evidence type="ECO:0000256" key="1">
    <source>
        <dbReference type="ARBA" id="ARBA00022734"/>
    </source>
</evidence>
<dbReference type="AlphaFoldDB" id="A0ABD0YMJ6"/>
<reference evidence="3 4" key="1">
    <citation type="submission" date="2024-07" db="EMBL/GenBank/DDBJ databases">
        <title>Chromosome-level genome assembly of the water stick insect Ranatra chinensis (Heteroptera: Nepidae).</title>
        <authorList>
            <person name="Liu X."/>
        </authorList>
    </citation>
    <scope>NUCLEOTIDE SEQUENCE [LARGE SCALE GENOMIC DNA]</scope>
    <source>
        <strain evidence="3">Cailab_2021Rc</strain>
        <tissue evidence="3">Muscle</tissue>
    </source>
</reference>
<gene>
    <name evidence="3" type="ORF">AAG570_001078</name>
</gene>
<dbReference type="Pfam" id="PF19193">
    <property type="entry name" value="Tectonin"/>
    <property type="match status" value="1"/>
</dbReference>
<dbReference type="PANTHER" id="PTHR23250:SF3">
    <property type="entry name" value="FISH-EGG LECTIN-LIKE ISOFORM X1-RELATED"/>
    <property type="match status" value="1"/>
</dbReference>
<dbReference type="EMBL" id="JBFDAA010000010">
    <property type="protein sequence ID" value="KAL1124452.1"/>
    <property type="molecule type" value="Genomic_DNA"/>
</dbReference>
<dbReference type="SMART" id="SM00706">
    <property type="entry name" value="TECPR"/>
    <property type="match status" value="3"/>
</dbReference>
<protein>
    <recommendedName>
        <fullName evidence="5">Tectonin beta-propeller repeat-containing protein</fullName>
    </recommendedName>
</protein>
<keyword evidence="1" id="KW-0430">Lectin</keyword>
<comment type="similarity">
    <text evidence="2">Belongs to the tectonin family.</text>
</comment>
<evidence type="ECO:0008006" key="5">
    <source>
        <dbReference type="Google" id="ProtNLM"/>
    </source>
</evidence>
<sequence>NIVCVASAPGTLWVLSDEGRVYIRHGITDANPCGTQWWKLNLEQISEKVQFSHISCGCDVVWACDIRGKILMMVGAPQTVSSCEFVPVWVTVEGSPRANNTFTKIFVGPQSYMVWALDNAGNVYVREAIFPDFLVGTGWVHVDGIKASHLSISGEAVWALSKTGVFKRIGISECNYIGESWLFISGNLDHISGELVTYWWFFVTTEIKSVFD</sequence>
<dbReference type="GO" id="GO:0030246">
    <property type="term" value="F:carbohydrate binding"/>
    <property type="evidence" value="ECO:0007669"/>
    <property type="project" value="UniProtKB-KW"/>
</dbReference>
<name>A0ABD0YMJ6_9HEMI</name>
<comment type="caution">
    <text evidence="3">The sequence shown here is derived from an EMBL/GenBank/DDBJ whole genome shotgun (WGS) entry which is preliminary data.</text>
</comment>
<evidence type="ECO:0000313" key="3">
    <source>
        <dbReference type="EMBL" id="KAL1124452.1"/>
    </source>
</evidence>
<evidence type="ECO:0000256" key="2">
    <source>
        <dbReference type="ARBA" id="ARBA00038331"/>
    </source>
</evidence>